<evidence type="ECO:0000313" key="2">
    <source>
        <dbReference type="Proteomes" id="UP000549695"/>
    </source>
</evidence>
<reference evidence="1 2" key="1">
    <citation type="submission" date="2020-07" db="EMBL/GenBank/DDBJ databases">
        <title>Sequencing the genomes of 1000 actinobacteria strains.</title>
        <authorList>
            <person name="Klenk H.-P."/>
        </authorList>
    </citation>
    <scope>NUCLEOTIDE SEQUENCE [LARGE SCALE GENOMIC DNA]</scope>
    <source>
        <strain evidence="1 2">DSM 44749</strain>
    </source>
</reference>
<evidence type="ECO:0000313" key="1">
    <source>
        <dbReference type="EMBL" id="NYG02509.1"/>
    </source>
</evidence>
<organism evidence="1 2">
    <name type="scientific">Pseudonocardia alni</name>
    <name type="common">Amycolata alni</name>
    <dbReference type="NCBI Taxonomy" id="33907"/>
    <lineage>
        <taxon>Bacteria</taxon>
        <taxon>Bacillati</taxon>
        <taxon>Actinomycetota</taxon>
        <taxon>Actinomycetes</taxon>
        <taxon>Pseudonocardiales</taxon>
        <taxon>Pseudonocardiaceae</taxon>
        <taxon>Pseudonocardia</taxon>
    </lineage>
</organism>
<dbReference type="EMBL" id="JACCCZ010000001">
    <property type="protein sequence ID" value="NYG02509.1"/>
    <property type="molecule type" value="Genomic_DNA"/>
</dbReference>
<accession>A0A852W1J6</accession>
<dbReference type="AlphaFoldDB" id="A0A852W1J6"/>
<dbReference type="RefSeq" id="WP_073575728.1">
    <property type="nucleotide sequence ID" value="NZ_BAAAJZ010000003.1"/>
</dbReference>
<dbReference type="InterPro" id="IPR036390">
    <property type="entry name" value="WH_DNA-bd_sf"/>
</dbReference>
<gene>
    <name evidence="1" type="ORF">HDA37_002794</name>
</gene>
<protein>
    <recommendedName>
        <fullName evidence="3">ASCH domain-containing protein</fullName>
    </recommendedName>
</protein>
<dbReference type="GeneID" id="98052548"/>
<dbReference type="Proteomes" id="UP000549695">
    <property type="component" value="Unassembled WGS sequence"/>
</dbReference>
<sequence>MILPVAVARGVAAGEVDRVYRRWARSRVAVGSTLRTAAGVVEVVAVDEVDPDRITDDDARAAGEPSADRVRRAFRGTRSDPVFRIGLRFAGADPRESLRDATGDLDDVVAALDRMDRRSRRGPWTRPTLRLVAELPGVRAAELAERAGRDTPAFKRDVRALKELGLTESLEVGYRLSPRGAALLAGP</sequence>
<evidence type="ECO:0008006" key="3">
    <source>
        <dbReference type="Google" id="ProtNLM"/>
    </source>
</evidence>
<keyword evidence="2" id="KW-1185">Reference proteome</keyword>
<dbReference type="SUPFAM" id="SSF46785">
    <property type="entry name" value="Winged helix' DNA-binding domain"/>
    <property type="match status" value="1"/>
</dbReference>
<proteinExistence type="predicted"/>
<comment type="caution">
    <text evidence="1">The sequence shown here is derived from an EMBL/GenBank/DDBJ whole genome shotgun (WGS) entry which is preliminary data.</text>
</comment>
<name>A0A852W1J6_PSEA5</name>